<feature type="compositionally biased region" description="Low complexity" evidence="6">
    <location>
        <begin position="691"/>
        <end position="700"/>
    </location>
</feature>
<sequence>MLHVFAVNTGQMMTFEVDLTMERVTDLKRAVADSSEIGPNKQVMLINGGQALDDNTKVYTYAAGTETNPIYVFDKAMIEGSYVSPKSNFRDNNDFSMEIHAALCLPPCYNTVVSRTQLALKIHEATRQQVASIQSLVHDEHLMFQGWQAAMANLSETVFGFEQRILTMNEQCTEMLQDLLNCEQLFEGLEDVIYTLEQIPLLPALLSGSRPVIAGSLSLRDWIEKQCHNIKLDDLLKECKQRFMQTNPDKLKQLLQNCHLVAEQVKSEKMRKITGINERMSALDSIIIAAKQQVIEQKGIAQGFVKNRDTARELQECAMNQDALLTLCESHKTQLQIMHNNGLDTRKAMLKCDSAKKELAKNLHTRLKWLYFGQKNILNADIKLSMFREQLMQLHQQTEFLSQIKSVPDIYFSLLTECVRRKSFQQMFTQWSEAVVTASRVARDREILKRKTFKTEIGANFIQKLFPGFSDKPPFIAKRPVRKFDQELPNVSDNDLKALTDSFPQFKSPDDEVDVLPDPSQLSWQLVYSTSTKATLRLQSSGGAGLTSQNMSVTSSINSTSICEESVHQLSEPLFTTMKPTVEYSPGGFVATSVRDVLNNEILDSGQHSLKNFSPPHLATPPPGDMLEIGSPESGEFFSVQPFHATSPKLQSFVSISPPHKSGFTSEMFSIPEDRLLKQSSGSSTFLKMPSQSQLTTSSTSDDEMYHSFSNEFEKDKVTVRLKELEMVKEELQKKIKQYEEEVANLQKSREEIISDFEKRLVDSREELNNIITQLDNEQKERKLAWNKEAEISKKFESLEEKSNTISEENKSLKNDLALKLQLVNDLDSEVKVHKHAFEMENADVREQAEREVWEMKQSYQAEVENLKKNLEILDKNNKFKDSELKSADNRIQELETQLSDTETKLHKLETAKQAMEQHKLAEKAAKEEVQVFQARVAEAESLVAKSEETSNNLKEILVKYEVQLEAMREHDNLLKKQTIELSLEKDKNEKLQNDLKSAEDDCLKLKAESKALRQSLVECEATIQEKSEALQKELNGQQENHAEEFDRLRTEFEVRLKQLADANKRKMDSVKEDHSHELIRIMDKHETEMKKIKKTNSEEQDELQADRLEAIVSAENMVEEYKLKMSQQEESHKDAVDKLTVDHQMEKQRLEKELEKILLQNTELSAKVNRFSINPSFGEAMMTSSAMSSSNEEMESKRTKVDDEMMMSYRAESKKEKLAMKTSFNRSDVEAMKRRQVLVTSALQQVTLEKNAEINRLKQLLDEQMASTSSIVSNDVTQSMTSSTSDKERDKIAIVNFKKGDLVLVTYHQQYRHYVVLSFGHTLHFLHTDSINELSLATNDTSQNPKVWVLAKFIEKEYCKARKATNRFHVEVDTKFYRVKVAAYK</sequence>
<comment type="caution">
    <text evidence="9">The sequence shown here is derived from an EMBL/GenBank/DDBJ whole genome shotgun (WGS) entry which is preliminary data.</text>
</comment>
<dbReference type="InterPro" id="IPR040040">
    <property type="entry name" value="ATG11"/>
</dbReference>
<keyword evidence="4 5" id="KW-0175">Coiled coil</keyword>
<feature type="domain" description="Autophagy-related protein 11 C-terminal" evidence="8">
    <location>
        <begin position="1277"/>
        <end position="1383"/>
    </location>
</feature>
<evidence type="ECO:0000259" key="7">
    <source>
        <dbReference type="Pfam" id="PF04108"/>
    </source>
</evidence>
<organism evidence="9 10">
    <name type="scientific">Clavelina lepadiformis</name>
    <name type="common">Light-bulb sea squirt</name>
    <name type="synonym">Ascidia lepadiformis</name>
    <dbReference type="NCBI Taxonomy" id="159417"/>
    <lineage>
        <taxon>Eukaryota</taxon>
        <taxon>Metazoa</taxon>
        <taxon>Chordata</taxon>
        <taxon>Tunicata</taxon>
        <taxon>Ascidiacea</taxon>
        <taxon>Aplousobranchia</taxon>
        <taxon>Clavelinidae</taxon>
        <taxon>Clavelina</taxon>
    </lineage>
</organism>
<evidence type="ECO:0000259" key="8">
    <source>
        <dbReference type="Pfam" id="PF10377"/>
    </source>
</evidence>
<feature type="domain" description="Autophagy protein ATG17-like" evidence="7">
    <location>
        <begin position="118"/>
        <end position="458"/>
    </location>
</feature>
<keyword evidence="3" id="KW-0072">Autophagy</keyword>
<feature type="coiled-coil region" evidence="5">
    <location>
        <begin position="857"/>
        <end position="1052"/>
    </location>
</feature>
<protein>
    <recommendedName>
        <fullName evidence="11">RB1-inducible coiled-coil protein 1</fullName>
    </recommendedName>
</protein>
<name>A0ABP0GIP4_CLALP</name>
<dbReference type="Pfam" id="PF10377">
    <property type="entry name" value="ATG11"/>
    <property type="match status" value="1"/>
</dbReference>
<feature type="coiled-coil region" evidence="5">
    <location>
        <begin position="715"/>
        <end position="816"/>
    </location>
</feature>
<dbReference type="CDD" id="cd17060">
    <property type="entry name" value="Ubl_RB1CC1"/>
    <property type="match status" value="1"/>
</dbReference>
<dbReference type="Gene3D" id="3.10.20.90">
    <property type="entry name" value="Phosphatidylinositol 3-kinase Catalytic Subunit, Chain A, domain 1"/>
    <property type="match status" value="1"/>
</dbReference>
<evidence type="ECO:0000256" key="1">
    <source>
        <dbReference type="ARBA" id="ARBA00022448"/>
    </source>
</evidence>
<dbReference type="InterPro" id="IPR045326">
    <property type="entry name" value="ATG17-like_dom"/>
</dbReference>
<keyword evidence="1" id="KW-0813">Transport</keyword>
<evidence type="ECO:0000313" key="10">
    <source>
        <dbReference type="Proteomes" id="UP001642483"/>
    </source>
</evidence>
<evidence type="ECO:0000313" key="9">
    <source>
        <dbReference type="EMBL" id="CAK8690858.1"/>
    </source>
</evidence>
<feature type="region of interest" description="Disordered" evidence="6">
    <location>
        <begin position="681"/>
        <end position="703"/>
    </location>
</feature>
<evidence type="ECO:0000256" key="2">
    <source>
        <dbReference type="ARBA" id="ARBA00022927"/>
    </source>
</evidence>
<gene>
    <name evidence="9" type="ORF">CVLEPA_LOCUS23419</name>
</gene>
<evidence type="ECO:0000256" key="6">
    <source>
        <dbReference type="SAM" id="MobiDB-lite"/>
    </source>
</evidence>
<evidence type="ECO:0008006" key="11">
    <source>
        <dbReference type="Google" id="ProtNLM"/>
    </source>
</evidence>
<keyword evidence="2" id="KW-0653">Protein transport</keyword>
<dbReference type="EMBL" id="CAWYQH010000119">
    <property type="protein sequence ID" value="CAK8690858.1"/>
    <property type="molecule type" value="Genomic_DNA"/>
</dbReference>
<dbReference type="Proteomes" id="UP001642483">
    <property type="component" value="Unassembled WGS sequence"/>
</dbReference>
<accession>A0ABP0GIP4</accession>
<dbReference type="InterPro" id="IPR019460">
    <property type="entry name" value="Atg11_C"/>
</dbReference>
<dbReference type="PANTHER" id="PTHR13222:SF1">
    <property type="entry name" value="RB1-INDUCIBLE COILED-COIL PROTEIN 1"/>
    <property type="match status" value="1"/>
</dbReference>
<proteinExistence type="predicted"/>
<evidence type="ECO:0000256" key="5">
    <source>
        <dbReference type="SAM" id="Coils"/>
    </source>
</evidence>
<evidence type="ECO:0000256" key="4">
    <source>
        <dbReference type="ARBA" id="ARBA00023054"/>
    </source>
</evidence>
<feature type="coiled-coil region" evidence="5">
    <location>
        <begin position="1083"/>
        <end position="1168"/>
    </location>
</feature>
<dbReference type="Pfam" id="PF04108">
    <property type="entry name" value="ATG17_like"/>
    <property type="match status" value="1"/>
</dbReference>
<evidence type="ECO:0000256" key="3">
    <source>
        <dbReference type="ARBA" id="ARBA00023006"/>
    </source>
</evidence>
<reference evidence="9 10" key="1">
    <citation type="submission" date="2024-02" db="EMBL/GenBank/DDBJ databases">
        <authorList>
            <person name="Daric V."/>
            <person name="Darras S."/>
        </authorList>
    </citation>
    <scope>NUCLEOTIDE SEQUENCE [LARGE SCALE GENOMIC DNA]</scope>
</reference>
<keyword evidence="10" id="KW-1185">Reference proteome</keyword>
<dbReference type="PANTHER" id="PTHR13222">
    <property type="entry name" value="RB1-INDUCIBLE COILED-COIL"/>
    <property type="match status" value="1"/>
</dbReference>